<dbReference type="InterPro" id="IPR006096">
    <property type="entry name" value="Glu/Leu/Phe/Val/Trp_DH_C"/>
</dbReference>
<protein>
    <submittedName>
        <fullName evidence="8">Glu/Leu/Phe/Val dehydrogenase</fullName>
    </submittedName>
</protein>
<dbReference type="SUPFAM" id="SSF51735">
    <property type="entry name" value="NAD(P)-binding Rossmann-fold domains"/>
    <property type="match status" value="1"/>
</dbReference>
<dbReference type="SUPFAM" id="SSF53223">
    <property type="entry name" value="Aminoacid dehydrogenase-like, N-terminal domain"/>
    <property type="match status" value="1"/>
</dbReference>
<evidence type="ECO:0000256" key="6">
    <source>
        <dbReference type="RuleBase" id="RU004417"/>
    </source>
</evidence>
<gene>
    <name evidence="8" type="ORF">HYS17_04695</name>
</gene>
<dbReference type="InterPro" id="IPR036291">
    <property type="entry name" value="NAD(P)-bd_dom_sf"/>
</dbReference>
<dbReference type="InterPro" id="IPR016211">
    <property type="entry name" value="Glu/Phe/Leu/Val/Trp_DH_bac/arc"/>
</dbReference>
<evidence type="ECO:0000313" key="8">
    <source>
        <dbReference type="EMBL" id="QQG37067.1"/>
    </source>
</evidence>
<reference evidence="8 9" key="1">
    <citation type="submission" date="2020-07" db="EMBL/GenBank/DDBJ databases">
        <title>Huge and variable diversity of episymbiotic CPR bacteria and DPANN archaea in groundwater ecosystems.</title>
        <authorList>
            <person name="He C.Y."/>
            <person name="Keren R."/>
            <person name="Whittaker M."/>
            <person name="Farag I.F."/>
            <person name="Doudna J."/>
            <person name="Cate J.H.D."/>
            <person name="Banfield J.F."/>
        </authorList>
    </citation>
    <scope>NUCLEOTIDE SEQUENCE [LARGE SCALE GENOMIC DNA]</scope>
    <source>
        <strain evidence="8">NC_groundwater_70_Ag_B-0.1um_54_66</strain>
    </source>
</reference>
<dbReference type="Pfam" id="PF02812">
    <property type="entry name" value="ELFV_dehydrog_N"/>
    <property type="match status" value="1"/>
</dbReference>
<proteinExistence type="inferred from homology"/>
<dbReference type="SMART" id="SM00839">
    <property type="entry name" value="ELFV_dehydrog"/>
    <property type="match status" value="1"/>
</dbReference>
<evidence type="ECO:0000256" key="3">
    <source>
        <dbReference type="ARBA" id="ARBA00023027"/>
    </source>
</evidence>
<evidence type="ECO:0000256" key="2">
    <source>
        <dbReference type="ARBA" id="ARBA00023002"/>
    </source>
</evidence>
<dbReference type="PIRSF" id="PIRSF000188">
    <property type="entry name" value="Phe_leu_dh"/>
    <property type="match status" value="1"/>
</dbReference>
<dbReference type="GO" id="GO:0006520">
    <property type="term" value="P:amino acid metabolic process"/>
    <property type="evidence" value="ECO:0007669"/>
    <property type="project" value="InterPro"/>
</dbReference>
<dbReference type="Gene3D" id="3.40.50.10860">
    <property type="entry name" value="Leucine Dehydrogenase, chain A, domain 1"/>
    <property type="match status" value="1"/>
</dbReference>
<sequence>MTLEIEDITDSLANRRSDLRFRAHADYDGHEKIIYAEDRDIGFRAFIAVHNTKRGPALGGCRYWSRYNNDEEAISDVLRLSRGMTYKNSVADLALGGGKSVIIGKPGTRQPSAEVMQALGMAVNSLGSLYVTAEDVGTSVQHILIARGRTPYVAGVPLTALCEESMPQGIDPQAVPNPDPSPYTAYGTYMAIKAAARHRLGVESLKGLKVTVKGYGHVAQVLCRYLADEGAKLLVNDITPQACRQIVTDLGSEALLAEGREIMSVKSDIYVPCALGGDINDGTIPHLVLAGVKVVAGCANNQLKAPHHADELRRSNILYAPDYVANAGGVIAAGMQYLWMIRPQMTEFPTHQAIMGRVGKIGATLEHIFARADAEGRNTAQVADQQGREGFVMPVAKAA</sequence>
<name>A0A7T5R3X0_9BACT</name>
<evidence type="ECO:0000259" key="7">
    <source>
        <dbReference type="SMART" id="SM00839"/>
    </source>
</evidence>
<keyword evidence="3 5" id="KW-0520">NAD</keyword>
<feature type="binding site" evidence="5">
    <location>
        <begin position="214"/>
        <end position="219"/>
    </location>
    <ligand>
        <name>NAD(+)</name>
        <dbReference type="ChEBI" id="CHEBI:57540"/>
    </ligand>
</feature>
<dbReference type="Gene3D" id="3.40.50.720">
    <property type="entry name" value="NAD(P)-binding Rossmann-like Domain"/>
    <property type="match status" value="1"/>
</dbReference>
<keyword evidence="2 6" id="KW-0560">Oxidoreductase</keyword>
<evidence type="ECO:0000256" key="5">
    <source>
        <dbReference type="PIRSR" id="PIRSR000188-2"/>
    </source>
</evidence>
<dbReference type="PANTHER" id="PTHR42722">
    <property type="entry name" value="LEUCINE DEHYDROGENASE"/>
    <property type="match status" value="1"/>
</dbReference>
<dbReference type="PANTHER" id="PTHR42722:SF1">
    <property type="entry name" value="VALINE DEHYDROGENASE"/>
    <property type="match status" value="1"/>
</dbReference>
<keyword evidence="5" id="KW-0547">Nucleotide-binding</keyword>
<dbReference type="PRINTS" id="PR00082">
    <property type="entry name" value="GLFDHDRGNASE"/>
</dbReference>
<accession>A0A7T5R3X0</accession>
<evidence type="ECO:0000256" key="4">
    <source>
        <dbReference type="PIRSR" id="PIRSR000188-1"/>
    </source>
</evidence>
<evidence type="ECO:0000256" key="1">
    <source>
        <dbReference type="ARBA" id="ARBA00006382"/>
    </source>
</evidence>
<dbReference type="GO" id="GO:0016639">
    <property type="term" value="F:oxidoreductase activity, acting on the CH-NH2 group of donors, NAD or NADP as acceptor"/>
    <property type="evidence" value="ECO:0007669"/>
    <property type="project" value="InterPro"/>
</dbReference>
<dbReference type="Proteomes" id="UP000595362">
    <property type="component" value="Chromosome"/>
</dbReference>
<dbReference type="AlphaFoldDB" id="A0A7T5R3X0"/>
<evidence type="ECO:0000313" key="9">
    <source>
        <dbReference type="Proteomes" id="UP000595362"/>
    </source>
</evidence>
<dbReference type="Pfam" id="PF00208">
    <property type="entry name" value="ELFV_dehydrog"/>
    <property type="match status" value="1"/>
</dbReference>
<organism evidence="8 9">
    <name type="scientific">Micavibrio aeruginosavorus</name>
    <dbReference type="NCBI Taxonomy" id="349221"/>
    <lineage>
        <taxon>Bacteria</taxon>
        <taxon>Pseudomonadati</taxon>
        <taxon>Bdellovibrionota</taxon>
        <taxon>Bdellovibrionia</taxon>
        <taxon>Bdellovibrionales</taxon>
        <taxon>Pseudobdellovibrionaceae</taxon>
        <taxon>Micavibrio</taxon>
    </lineage>
</organism>
<dbReference type="CDD" id="cd01075">
    <property type="entry name" value="NAD_bind_Leu_Phe_Val_DH"/>
    <property type="match status" value="1"/>
</dbReference>
<feature type="active site" description="Proton donor/acceptor" evidence="4">
    <location>
        <position position="99"/>
    </location>
</feature>
<dbReference type="GO" id="GO:0000166">
    <property type="term" value="F:nucleotide binding"/>
    <property type="evidence" value="ECO:0007669"/>
    <property type="project" value="UniProtKB-KW"/>
</dbReference>
<comment type="similarity">
    <text evidence="1 6">Belongs to the Glu/Leu/Phe/Val dehydrogenases family.</text>
</comment>
<dbReference type="InterPro" id="IPR006097">
    <property type="entry name" value="Glu/Leu/Phe/Val/Trp_DH_dimer"/>
</dbReference>
<dbReference type="EMBL" id="CP066681">
    <property type="protein sequence ID" value="QQG37067.1"/>
    <property type="molecule type" value="Genomic_DNA"/>
</dbReference>
<feature type="domain" description="Glutamate/phenylalanine/leucine/valine/L-tryptophan dehydrogenase C-terminal" evidence="7">
    <location>
        <begin position="178"/>
        <end position="397"/>
    </location>
</feature>
<dbReference type="InterPro" id="IPR046346">
    <property type="entry name" value="Aminoacid_DH-like_N_sf"/>
</dbReference>
<dbReference type="InterPro" id="IPR006095">
    <property type="entry name" value="Glu/Leu/Phe/Val/Trp_DH"/>
</dbReference>